<dbReference type="Proteomes" id="UP000522081">
    <property type="component" value="Unassembled WGS sequence"/>
</dbReference>
<feature type="domain" description="Transcription regulator PadR N-terminal" evidence="1">
    <location>
        <begin position="37"/>
        <end position="84"/>
    </location>
</feature>
<proteinExistence type="predicted"/>
<dbReference type="InterPro" id="IPR036388">
    <property type="entry name" value="WH-like_DNA-bd_sf"/>
</dbReference>
<evidence type="ECO:0000259" key="1">
    <source>
        <dbReference type="Pfam" id="PF03551"/>
    </source>
</evidence>
<name>A0A7Z0BV88_9SPHN</name>
<accession>A0A7Z0BV88</accession>
<keyword evidence="3" id="KW-1185">Reference proteome</keyword>
<keyword evidence="2" id="KW-0238">DNA-binding</keyword>
<dbReference type="GO" id="GO:0003677">
    <property type="term" value="F:DNA binding"/>
    <property type="evidence" value="ECO:0007669"/>
    <property type="project" value="UniProtKB-KW"/>
</dbReference>
<evidence type="ECO:0000313" key="2">
    <source>
        <dbReference type="EMBL" id="NYH95090.1"/>
    </source>
</evidence>
<gene>
    <name evidence="2" type="ORF">FHS75_001409</name>
</gene>
<dbReference type="InterPro" id="IPR036390">
    <property type="entry name" value="WH_DNA-bd_sf"/>
</dbReference>
<sequence>MPRRSHTSRQAIKLLAVLSERSGKWSHGYDLCVGTGLASGTLYPLLARLNDHGFLEAKWEDSPIDGSPRRHLYRLNAKGRALAEERLDEFGHPDPAWSVAR</sequence>
<dbReference type="AlphaFoldDB" id="A0A7Z0BV88"/>
<dbReference type="Gene3D" id="1.10.10.10">
    <property type="entry name" value="Winged helix-like DNA-binding domain superfamily/Winged helix DNA-binding domain"/>
    <property type="match status" value="1"/>
</dbReference>
<protein>
    <submittedName>
        <fullName evidence="2">DNA-binding PadR family transcriptional regulator</fullName>
    </submittedName>
</protein>
<organism evidence="2 3">
    <name type="scientific">Novosphingobium marinum</name>
    <dbReference type="NCBI Taxonomy" id="1514948"/>
    <lineage>
        <taxon>Bacteria</taxon>
        <taxon>Pseudomonadati</taxon>
        <taxon>Pseudomonadota</taxon>
        <taxon>Alphaproteobacteria</taxon>
        <taxon>Sphingomonadales</taxon>
        <taxon>Sphingomonadaceae</taxon>
        <taxon>Novosphingobium</taxon>
    </lineage>
</organism>
<reference evidence="2 3" key="1">
    <citation type="submission" date="2020-07" db="EMBL/GenBank/DDBJ databases">
        <title>Genomic Encyclopedia of Type Strains, Phase IV (KMG-IV): sequencing the most valuable type-strain genomes for metagenomic binning, comparative biology and taxonomic classification.</title>
        <authorList>
            <person name="Goeker M."/>
        </authorList>
    </citation>
    <scope>NUCLEOTIDE SEQUENCE [LARGE SCALE GENOMIC DNA]</scope>
    <source>
        <strain evidence="2 3">DSM 29043</strain>
    </source>
</reference>
<evidence type="ECO:0000313" key="3">
    <source>
        <dbReference type="Proteomes" id="UP000522081"/>
    </source>
</evidence>
<dbReference type="RefSeq" id="WP_179406974.1">
    <property type="nucleotide sequence ID" value="NZ_BMGF01000002.1"/>
</dbReference>
<dbReference type="InterPro" id="IPR005149">
    <property type="entry name" value="Tscrpt_reg_PadR_N"/>
</dbReference>
<dbReference type="Pfam" id="PF03551">
    <property type="entry name" value="PadR"/>
    <property type="match status" value="1"/>
</dbReference>
<dbReference type="EMBL" id="JACBZF010000002">
    <property type="protein sequence ID" value="NYH95090.1"/>
    <property type="molecule type" value="Genomic_DNA"/>
</dbReference>
<comment type="caution">
    <text evidence="2">The sequence shown here is derived from an EMBL/GenBank/DDBJ whole genome shotgun (WGS) entry which is preliminary data.</text>
</comment>
<dbReference type="SUPFAM" id="SSF46785">
    <property type="entry name" value="Winged helix' DNA-binding domain"/>
    <property type="match status" value="1"/>
</dbReference>